<dbReference type="AlphaFoldDB" id="A0A9Q0JEI4"/>
<reference evidence="1" key="2">
    <citation type="journal article" date="2023" name="Plants (Basel)">
        <title>Annotation of the Turnera subulata (Passifloraceae) Draft Genome Reveals the S-Locus Evolved after the Divergence of Turneroideae from Passifloroideae in a Stepwise Manner.</title>
        <authorList>
            <person name="Henning P.M."/>
            <person name="Roalson E.H."/>
            <person name="Mir W."/>
            <person name="McCubbin A.G."/>
            <person name="Shore J.S."/>
        </authorList>
    </citation>
    <scope>NUCLEOTIDE SEQUENCE</scope>
    <source>
        <strain evidence="1">F60SS</strain>
    </source>
</reference>
<sequence>MTVGGATWWRMGLVVDGGGRGGRSLACCWSAGWCLWSGSVREAEASSPSRLGATAKNCYFVGVWLPWVFRLFLAVRVVPVRVSGFSSSSLAGVDFWTL</sequence>
<protein>
    <submittedName>
        <fullName evidence="1">Uncharacterized protein</fullName>
    </submittedName>
</protein>
<accession>A0A9Q0JEI4</accession>
<reference evidence="1" key="1">
    <citation type="submission" date="2022-02" db="EMBL/GenBank/DDBJ databases">
        <authorList>
            <person name="Henning P.M."/>
            <person name="McCubbin A.G."/>
            <person name="Shore J.S."/>
        </authorList>
    </citation>
    <scope>NUCLEOTIDE SEQUENCE</scope>
    <source>
        <strain evidence="1">F60SS</strain>
        <tissue evidence="1">Leaves</tissue>
    </source>
</reference>
<organism evidence="1 2">
    <name type="scientific">Turnera subulata</name>
    <dbReference type="NCBI Taxonomy" id="218843"/>
    <lineage>
        <taxon>Eukaryota</taxon>
        <taxon>Viridiplantae</taxon>
        <taxon>Streptophyta</taxon>
        <taxon>Embryophyta</taxon>
        <taxon>Tracheophyta</taxon>
        <taxon>Spermatophyta</taxon>
        <taxon>Magnoliopsida</taxon>
        <taxon>eudicotyledons</taxon>
        <taxon>Gunneridae</taxon>
        <taxon>Pentapetalae</taxon>
        <taxon>rosids</taxon>
        <taxon>fabids</taxon>
        <taxon>Malpighiales</taxon>
        <taxon>Passifloraceae</taxon>
        <taxon>Turnera</taxon>
    </lineage>
</organism>
<proteinExistence type="predicted"/>
<dbReference type="Proteomes" id="UP001141552">
    <property type="component" value="Unassembled WGS sequence"/>
</dbReference>
<keyword evidence="2" id="KW-1185">Reference proteome</keyword>
<dbReference type="EMBL" id="JAKUCV010003501">
    <property type="protein sequence ID" value="KAJ4838708.1"/>
    <property type="molecule type" value="Genomic_DNA"/>
</dbReference>
<comment type="caution">
    <text evidence="1">The sequence shown here is derived from an EMBL/GenBank/DDBJ whole genome shotgun (WGS) entry which is preliminary data.</text>
</comment>
<evidence type="ECO:0000313" key="2">
    <source>
        <dbReference type="Proteomes" id="UP001141552"/>
    </source>
</evidence>
<name>A0A9Q0JEI4_9ROSI</name>
<evidence type="ECO:0000313" key="1">
    <source>
        <dbReference type="EMBL" id="KAJ4838708.1"/>
    </source>
</evidence>
<gene>
    <name evidence="1" type="ORF">Tsubulata_003149</name>
</gene>